<reference evidence="3 4" key="1">
    <citation type="submission" date="2021-09" db="EMBL/GenBank/DDBJ databases">
        <title>Isoptericola luteus sp. nov., a novel bacterium isolated from Harbin, the capital city of Heilongjiang province.</title>
        <authorList>
            <person name="Li J."/>
        </authorList>
    </citation>
    <scope>NUCLEOTIDE SEQUENCE [LARGE SCALE GENOMIC DNA]</scope>
    <source>
        <strain evidence="3 4">NEAU-Y5</strain>
    </source>
</reference>
<dbReference type="Gene3D" id="3.30.420.40">
    <property type="match status" value="1"/>
</dbReference>
<dbReference type="InterPro" id="IPR002731">
    <property type="entry name" value="ATPase_BadF"/>
</dbReference>
<dbReference type="EMBL" id="JAIXCQ010000010">
    <property type="protein sequence ID" value="MCA5894514.1"/>
    <property type="molecule type" value="Genomic_DNA"/>
</dbReference>
<name>A0ABS7ZKY5_9MICO</name>
<evidence type="ECO:0000256" key="1">
    <source>
        <dbReference type="SAM" id="MobiDB-lite"/>
    </source>
</evidence>
<evidence type="ECO:0000313" key="4">
    <source>
        <dbReference type="Proteomes" id="UP001319870"/>
    </source>
</evidence>
<dbReference type="SUPFAM" id="SSF53067">
    <property type="entry name" value="Actin-like ATPase domain"/>
    <property type="match status" value="1"/>
</dbReference>
<feature type="compositionally biased region" description="Low complexity" evidence="1">
    <location>
        <begin position="260"/>
        <end position="271"/>
    </location>
</feature>
<dbReference type="InterPro" id="IPR043129">
    <property type="entry name" value="ATPase_NBD"/>
</dbReference>
<feature type="domain" description="ATPase BadF/BadG/BcrA/BcrD type" evidence="2">
    <location>
        <begin position="10"/>
        <end position="241"/>
    </location>
</feature>
<proteinExistence type="predicted"/>
<dbReference type="Pfam" id="PF01869">
    <property type="entry name" value="BcrAD_BadFG"/>
    <property type="match status" value="1"/>
</dbReference>
<feature type="region of interest" description="Disordered" evidence="1">
    <location>
        <begin position="240"/>
        <end position="271"/>
    </location>
</feature>
<sequence length="271" mass="26693">MTLVTVVTFDVGKTGCRGALWRDGARVHEADGPGPSGLADDGGAQAAVRCLAAVWQDLAAAPGGAGTPDVVVAGLAGLLSAPDRADEVRAGLAAGLPGARVVVTSDAVTSHAGALSGQPGVVLAAGTGVSAVGLGADGVLHLVDGWGYLLGDAGSGYAIGRAGLDAALRQDDGRSAEGGSADLHARLTARWGDARGVPRLVHGADNPARVVASFARDVFDGARSGDAVALGICGRAAQDLAPPSRWRRAAPASAPPRPSRSPVGSSGPDRC</sequence>
<evidence type="ECO:0000313" key="3">
    <source>
        <dbReference type="EMBL" id="MCA5894514.1"/>
    </source>
</evidence>
<feature type="compositionally biased region" description="Low complexity" evidence="1">
    <location>
        <begin position="241"/>
        <end position="252"/>
    </location>
</feature>
<dbReference type="PANTHER" id="PTHR43190:SF3">
    <property type="entry name" value="N-ACETYL-D-GLUCOSAMINE KINASE"/>
    <property type="match status" value="1"/>
</dbReference>
<dbReference type="Proteomes" id="UP001319870">
    <property type="component" value="Unassembled WGS sequence"/>
</dbReference>
<accession>A0ABS7ZKY5</accession>
<organism evidence="3 4">
    <name type="scientific">Isoptericola luteus</name>
    <dbReference type="NCBI Taxonomy" id="2879484"/>
    <lineage>
        <taxon>Bacteria</taxon>
        <taxon>Bacillati</taxon>
        <taxon>Actinomycetota</taxon>
        <taxon>Actinomycetes</taxon>
        <taxon>Micrococcales</taxon>
        <taxon>Promicromonosporaceae</taxon>
        <taxon>Isoptericola</taxon>
    </lineage>
</organism>
<dbReference type="InterPro" id="IPR052519">
    <property type="entry name" value="Euk-type_GlcNAc_Kinase"/>
</dbReference>
<gene>
    <name evidence="3" type="ORF">LEP48_14325</name>
</gene>
<keyword evidence="4" id="KW-1185">Reference proteome</keyword>
<protein>
    <recommendedName>
        <fullName evidence="2">ATPase BadF/BadG/BcrA/BcrD type domain-containing protein</fullName>
    </recommendedName>
</protein>
<comment type="caution">
    <text evidence="3">The sequence shown here is derived from an EMBL/GenBank/DDBJ whole genome shotgun (WGS) entry which is preliminary data.</text>
</comment>
<evidence type="ECO:0000259" key="2">
    <source>
        <dbReference type="Pfam" id="PF01869"/>
    </source>
</evidence>
<dbReference type="PANTHER" id="PTHR43190">
    <property type="entry name" value="N-ACETYL-D-GLUCOSAMINE KINASE"/>
    <property type="match status" value="1"/>
</dbReference>
<dbReference type="RefSeq" id="WP_225566278.1">
    <property type="nucleotide sequence ID" value="NZ_JAIXCQ010000010.1"/>
</dbReference>